<dbReference type="PRINTS" id="PR00081">
    <property type="entry name" value="GDHRDH"/>
</dbReference>
<protein>
    <submittedName>
        <fullName evidence="4">SDR family NAD(P)-dependent oxidoreductase</fullName>
    </submittedName>
</protein>
<evidence type="ECO:0000256" key="1">
    <source>
        <dbReference type="ARBA" id="ARBA00006484"/>
    </source>
</evidence>
<dbReference type="EMBL" id="JBHSGD010000005">
    <property type="protein sequence ID" value="MFC4652266.1"/>
    <property type="molecule type" value="Genomic_DNA"/>
</dbReference>
<dbReference type="PROSITE" id="PS00061">
    <property type="entry name" value="ADH_SHORT"/>
    <property type="match status" value="1"/>
</dbReference>
<comment type="similarity">
    <text evidence="1 3">Belongs to the short-chain dehydrogenases/reductases (SDR) family.</text>
</comment>
<keyword evidence="5" id="KW-1185">Reference proteome</keyword>
<reference evidence="5" key="1">
    <citation type="journal article" date="2019" name="Int. J. Syst. Evol. Microbiol.">
        <title>The Global Catalogue of Microorganisms (GCM) 10K type strain sequencing project: providing services to taxonomists for standard genome sequencing and annotation.</title>
        <authorList>
            <consortium name="The Broad Institute Genomics Platform"/>
            <consortium name="The Broad Institute Genome Sequencing Center for Infectious Disease"/>
            <person name="Wu L."/>
            <person name="Ma J."/>
        </authorList>
    </citation>
    <scope>NUCLEOTIDE SEQUENCE [LARGE SCALE GENOMIC DNA]</scope>
    <source>
        <strain evidence="5">CCUG 63287</strain>
    </source>
</reference>
<name>A0ABV9JCW4_9LACT</name>
<proteinExistence type="inferred from homology"/>
<dbReference type="InterPro" id="IPR036291">
    <property type="entry name" value="NAD(P)-bd_dom_sf"/>
</dbReference>
<evidence type="ECO:0000256" key="3">
    <source>
        <dbReference type="RuleBase" id="RU000363"/>
    </source>
</evidence>
<dbReference type="Gene3D" id="3.40.50.720">
    <property type="entry name" value="NAD(P)-binding Rossmann-like Domain"/>
    <property type="match status" value="1"/>
</dbReference>
<dbReference type="PANTHER" id="PTHR42901">
    <property type="entry name" value="ALCOHOL DEHYDROGENASE"/>
    <property type="match status" value="1"/>
</dbReference>
<dbReference type="SUPFAM" id="SSF51735">
    <property type="entry name" value="NAD(P)-binding Rossmann-fold domains"/>
    <property type="match status" value="1"/>
</dbReference>
<accession>A0ABV9JCW4</accession>
<dbReference type="Proteomes" id="UP001595987">
    <property type="component" value="Unassembled WGS sequence"/>
</dbReference>
<dbReference type="InterPro" id="IPR020904">
    <property type="entry name" value="Sc_DH/Rdtase_CS"/>
</dbReference>
<evidence type="ECO:0000256" key="2">
    <source>
        <dbReference type="ARBA" id="ARBA00023002"/>
    </source>
</evidence>
<dbReference type="InterPro" id="IPR002347">
    <property type="entry name" value="SDR_fam"/>
</dbReference>
<dbReference type="PANTHER" id="PTHR42901:SF1">
    <property type="entry name" value="ALCOHOL DEHYDROGENASE"/>
    <property type="match status" value="1"/>
</dbReference>
<evidence type="ECO:0000313" key="4">
    <source>
        <dbReference type="EMBL" id="MFC4652266.1"/>
    </source>
</evidence>
<gene>
    <name evidence="4" type="ORF">ACFO26_05030</name>
</gene>
<comment type="caution">
    <text evidence="4">The sequence shown here is derived from an EMBL/GenBank/DDBJ whole genome shotgun (WGS) entry which is preliminary data.</text>
</comment>
<dbReference type="RefSeq" id="WP_213535178.1">
    <property type="nucleotide sequence ID" value="NZ_BOVQ01000004.1"/>
</dbReference>
<dbReference type="Pfam" id="PF00106">
    <property type="entry name" value="adh_short"/>
    <property type="match status" value="1"/>
</dbReference>
<sequence>MKNTALITGATSGIGQATARIFAKNGIDLVITGRRTERLEALQAELSQKVKVTTLNFDVRDRQAVFAAIDSLSDEWKVKINILVNNAGNAHGLAKFQDADLDDFDAMIDGNVKGLLYVSKAVLPLLLKNGHAHIVNLGSVAGKQVYPAGNVYNASKFAVDAISQAMRIDLVDEGVKVTEIEPGLVNTEFSLVRFKGDEKTADGTYDGLEPLTAEDIANTIYYAISQPEHVQIAELLVFPKAQASARDTHREE</sequence>
<organism evidence="4 5">
    <name type="scientific">Lactococcus nasutitermitis</name>
    <dbReference type="NCBI Taxonomy" id="1652957"/>
    <lineage>
        <taxon>Bacteria</taxon>
        <taxon>Bacillati</taxon>
        <taxon>Bacillota</taxon>
        <taxon>Bacilli</taxon>
        <taxon>Lactobacillales</taxon>
        <taxon>Streptococcaceae</taxon>
        <taxon>Lactococcus</taxon>
    </lineage>
</organism>
<evidence type="ECO:0000313" key="5">
    <source>
        <dbReference type="Proteomes" id="UP001595987"/>
    </source>
</evidence>
<keyword evidence="2" id="KW-0560">Oxidoreductase</keyword>
<dbReference type="PRINTS" id="PR00080">
    <property type="entry name" value="SDRFAMILY"/>
</dbReference>